<evidence type="ECO:0000313" key="1">
    <source>
        <dbReference type="EMBL" id="TRB03481.1"/>
    </source>
</evidence>
<protein>
    <submittedName>
        <fullName evidence="1">Uncharacterized protein</fullName>
    </submittedName>
</protein>
<reference evidence="1 2" key="1">
    <citation type="journal article" date="2019" name="Appl. Microbiol. Biotechnol.">
        <title>Differential efficiency of wild type rhizogenic strains for rol gene transformation of plants.</title>
        <authorList>
            <person name="Desmet S."/>
            <person name="De Keyser E."/>
            <person name="Van Vaerenbergh J."/>
            <person name="Baeyen S."/>
            <person name="Van Huylenbroeck J."/>
            <person name="Geelen D."/>
            <person name="Dhooghe E."/>
        </authorList>
    </citation>
    <scope>NUCLEOTIDE SEQUENCE [LARGE SCALE GENOMIC DNA]</scope>
    <source>
        <strain evidence="1 2">MAFF210266</strain>
    </source>
</reference>
<proteinExistence type="predicted"/>
<dbReference type="EMBL" id="SGOE01000008">
    <property type="protein sequence ID" value="TRB03481.1"/>
    <property type="molecule type" value="Genomic_DNA"/>
</dbReference>
<accession>A0A546XRU6</accession>
<name>A0A546XRU6_AGRTU</name>
<gene>
    <name evidence="1" type="ORF">EXN61_21705</name>
</gene>
<evidence type="ECO:0000313" key="2">
    <source>
        <dbReference type="Proteomes" id="UP000317023"/>
    </source>
</evidence>
<dbReference type="RefSeq" id="WP_142859138.1">
    <property type="nucleotide sequence ID" value="NZ_SGOE01000008.1"/>
</dbReference>
<dbReference type="Proteomes" id="UP000317023">
    <property type="component" value="Unassembled WGS sequence"/>
</dbReference>
<organism evidence="1 2">
    <name type="scientific">Agrobacterium tumefaciens</name>
    <dbReference type="NCBI Taxonomy" id="358"/>
    <lineage>
        <taxon>Bacteria</taxon>
        <taxon>Pseudomonadati</taxon>
        <taxon>Pseudomonadota</taxon>
        <taxon>Alphaproteobacteria</taxon>
        <taxon>Hyphomicrobiales</taxon>
        <taxon>Rhizobiaceae</taxon>
        <taxon>Rhizobium/Agrobacterium group</taxon>
        <taxon>Agrobacterium</taxon>
        <taxon>Agrobacterium tumefaciens complex</taxon>
    </lineage>
</organism>
<dbReference type="AlphaFoldDB" id="A0A546XRU6"/>
<comment type="caution">
    <text evidence="1">The sequence shown here is derived from an EMBL/GenBank/DDBJ whole genome shotgun (WGS) entry which is preliminary data.</text>
</comment>
<sequence>MEIIDVNRNGQSPDGETYDQVAAPYPVEMGYMVNVAVKLRYPNGKLRNGNKVMITPKGMEFFQREMPLSIRNTTGGAQ</sequence>